<evidence type="ECO:0000256" key="1">
    <source>
        <dbReference type="SAM" id="Coils"/>
    </source>
</evidence>
<proteinExistence type="predicted"/>
<evidence type="ECO:0000313" key="2">
    <source>
        <dbReference type="EMBL" id="RVE72616.1"/>
    </source>
</evidence>
<evidence type="ECO:0000313" key="3">
    <source>
        <dbReference type="Proteomes" id="UP000283210"/>
    </source>
</evidence>
<organism evidence="2 3">
    <name type="scientific">Oryzias javanicus</name>
    <name type="common">Javanese ricefish</name>
    <name type="synonym">Aplocheilus javanicus</name>
    <dbReference type="NCBI Taxonomy" id="123683"/>
    <lineage>
        <taxon>Eukaryota</taxon>
        <taxon>Metazoa</taxon>
        <taxon>Chordata</taxon>
        <taxon>Craniata</taxon>
        <taxon>Vertebrata</taxon>
        <taxon>Euteleostomi</taxon>
        <taxon>Actinopterygii</taxon>
        <taxon>Neopterygii</taxon>
        <taxon>Teleostei</taxon>
        <taxon>Neoteleostei</taxon>
        <taxon>Acanthomorphata</taxon>
        <taxon>Ovalentaria</taxon>
        <taxon>Atherinomorphae</taxon>
        <taxon>Beloniformes</taxon>
        <taxon>Adrianichthyidae</taxon>
        <taxon>Oryziinae</taxon>
        <taxon>Oryzias</taxon>
    </lineage>
</organism>
<gene>
    <name evidence="2" type="ORF">OJAV_G00039200</name>
</gene>
<dbReference type="Proteomes" id="UP000283210">
    <property type="component" value="Chromosome 5"/>
</dbReference>
<protein>
    <submittedName>
        <fullName evidence="2">Uncharacterized protein</fullName>
    </submittedName>
</protein>
<sequence length="182" mass="20911">MSGVLVEDRLQVSPVWIRMQPRGMNVYADDQVETLREVLIPTAAESTAIRQVLTESFGIDSEGVILKMRNHQGRLIPLSSCTGASSQHRPLLLEVTQTFQHVHPKPRTVPMTVISRKKTRLQAARRRIQRLEELLPDIKLKQNDKLAQELQCLEQKLRFLAHRMQVASSHRWRGGLDRAPLW</sequence>
<keyword evidence="1" id="KW-0175">Coiled coil</keyword>
<feature type="coiled-coil region" evidence="1">
    <location>
        <begin position="114"/>
        <end position="163"/>
    </location>
</feature>
<dbReference type="OrthoDB" id="7659889at2759"/>
<accession>A0A437DCH1</accession>
<dbReference type="AlphaFoldDB" id="A0A437DCH1"/>
<reference evidence="2 3" key="1">
    <citation type="submission" date="2018-11" db="EMBL/GenBank/DDBJ databases">
        <authorList>
            <person name="Lopez-Roques C."/>
            <person name="Donnadieu C."/>
            <person name="Bouchez O."/>
            <person name="Klopp C."/>
            <person name="Cabau C."/>
            <person name="Zahm M."/>
        </authorList>
    </citation>
    <scope>NUCLEOTIDE SEQUENCE [LARGE SCALE GENOMIC DNA]</scope>
    <source>
        <strain evidence="2">RS831</strain>
        <tissue evidence="2">Whole body</tissue>
    </source>
</reference>
<dbReference type="EMBL" id="CM012441">
    <property type="protein sequence ID" value="RVE72616.1"/>
    <property type="molecule type" value="Genomic_DNA"/>
</dbReference>
<reference evidence="2 3" key="2">
    <citation type="submission" date="2019-01" db="EMBL/GenBank/DDBJ databases">
        <title>A chromosome length genome reference of the Java medaka (oryzias javanicus).</title>
        <authorList>
            <person name="Herpin A."/>
            <person name="Takehana Y."/>
            <person name="Naruse K."/>
            <person name="Ansai S."/>
            <person name="Kawaguchi M."/>
        </authorList>
    </citation>
    <scope>NUCLEOTIDE SEQUENCE [LARGE SCALE GENOMIC DNA]</scope>
    <source>
        <strain evidence="2">RS831</strain>
        <tissue evidence="2">Whole body</tissue>
    </source>
</reference>
<keyword evidence="3" id="KW-1185">Reference proteome</keyword>
<name>A0A437DCH1_ORYJA</name>